<gene>
    <name evidence="7" type="ORF">EGYM00163_LOCUS51219</name>
</gene>
<evidence type="ECO:0000259" key="6">
    <source>
        <dbReference type="Pfam" id="PF17406"/>
    </source>
</evidence>
<keyword evidence="1" id="KW-0539">Nucleus</keyword>
<proteinExistence type="inferred from homology"/>
<dbReference type="PANTHER" id="PTHR17972:SF0">
    <property type="entry name" value="NUCLEOLAR PROTEIN 6"/>
    <property type="match status" value="1"/>
</dbReference>
<evidence type="ECO:0000259" key="5">
    <source>
        <dbReference type="Pfam" id="PF17405"/>
    </source>
</evidence>
<keyword evidence="1" id="KW-0694">RNA-binding</keyword>
<dbReference type="InterPro" id="IPR035370">
    <property type="entry name" value="Nrap_D5"/>
</dbReference>
<dbReference type="GO" id="GO:0032040">
    <property type="term" value="C:small-subunit processome"/>
    <property type="evidence" value="ECO:0007669"/>
    <property type="project" value="TreeGrafter"/>
</dbReference>
<feature type="domain" description="Nrap protein" evidence="5">
    <location>
        <begin position="545"/>
        <end position="714"/>
    </location>
</feature>
<evidence type="ECO:0000313" key="7">
    <source>
        <dbReference type="EMBL" id="CAE0840151.1"/>
    </source>
</evidence>
<dbReference type="GO" id="GO:0006409">
    <property type="term" value="P:tRNA export from nucleus"/>
    <property type="evidence" value="ECO:0007669"/>
    <property type="project" value="TreeGrafter"/>
</dbReference>
<comment type="similarity">
    <text evidence="1">Belongs to the NRAP family.</text>
</comment>
<feature type="domain" description="Nrap protein" evidence="4">
    <location>
        <begin position="362"/>
        <end position="505"/>
    </location>
</feature>
<organism evidence="7">
    <name type="scientific">Eutreptiella gymnastica</name>
    <dbReference type="NCBI Taxonomy" id="73025"/>
    <lineage>
        <taxon>Eukaryota</taxon>
        <taxon>Discoba</taxon>
        <taxon>Euglenozoa</taxon>
        <taxon>Euglenida</taxon>
        <taxon>Spirocuta</taxon>
        <taxon>Euglenophyceae</taxon>
        <taxon>Eutreptiales</taxon>
        <taxon>Eutreptiaceae</taxon>
        <taxon>Eutreptiella</taxon>
    </lineage>
</organism>
<evidence type="ECO:0000259" key="4">
    <source>
        <dbReference type="Pfam" id="PF17404"/>
    </source>
</evidence>
<dbReference type="Gene3D" id="1.10.1410.10">
    <property type="match status" value="1"/>
</dbReference>
<dbReference type="Pfam" id="PF17404">
    <property type="entry name" value="Nrap_D3"/>
    <property type="match status" value="1"/>
</dbReference>
<evidence type="ECO:0000256" key="2">
    <source>
        <dbReference type="SAM" id="MobiDB-lite"/>
    </source>
</evidence>
<dbReference type="InterPro" id="IPR005554">
    <property type="entry name" value="NOL6/Upt22"/>
</dbReference>
<dbReference type="Pfam" id="PF17406">
    <property type="entry name" value="Nrap_D5"/>
    <property type="match status" value="1"/>
</dbReference>
<dbReference type="GO" id="GO:0032545">
    <property type="term" value="C:CURI complex"/>
    <property type="evidence" value="ECO:0007669"/>
    <property type="project" value="TreeGrafter"/>
</dbReference>
<feature type="compositionally biased region" description="Polar residues" evidence="2">
    <location>
        <begin position="980"/>
        <end position="996"/>
    </location>
</feature>
<dbReference type="InterPro" id="IPR035367">
    <property type="entry name" value="Nrap_D2"/>
</dbReference>
<dbReference type="Pfam" id="PF17405">
    <property type="entry name" value="Nrap_D4"/>
    <property type="match status" value="1"/>
</dbReference>
<dbReference type="GO" id="GO:0006364">
    <property type="term" value="P:rRNA processing"/>
    <property type="evidence" value="ECO:0007669"/>
    <property type="project" value="TreeGrafter"/>
</dbReference>
<dbReference type="GO" id="GO:0003723">
    <property type="term" value="F:RNA binding"/>
    <property type="evidence" value="ECO:0007669"/>
    <property type="project" value="UniProtKB-KW"/>
</dbReference>
<dbReference type="AlphaFoldDB" id="A0A7S4GL18"/>
<evidence type="ECO:0000259" key="3">
    <source>
        <dbReference type="Pfam" id="PF17403"/>
    </source>
</evidence>
<dbReference type="Pfam" id="PF17403">
    <property type="entry name" value="Nrap_D2"/>
    <property type="match status" value="1"/>
</dbReference>
<reference evidence="7" key="1">
    <citation type="submission" date="2021-01" db="EMBL/GenBank/DDBJ databases">
        <authorList>
            <person name="Corre E."/>
            <person name="Pelletier E."/>
            <person name="Niang G."/>
            <person name="Scheremetjew M."/>
            <person name="Finn R."/>
            <person name="Kale V."/>
            <person name="Holt S."/>
            <person name="Cochrane G."/>
            <person name="Meng A."/>
            <person name="Brown T."/>
            <person name="Cohen L."/>
        </authorList>
    </citation>
    <scope>NUCLEOTIDE SEQUENCE</scope>
    <source>
        <strain evidence="7">CCMP1594</strain>
    </source>
</reference>
<feature type="compositionally biased region" description="Basic residues" evidence="2">
    <location>
        <begin position="1050"/>
        <end position="1063"/>
    </location>
</feature>
<name>A0A7S4GL18_9EUGL</name>
<evidence type="ECO:0000256" key="1">
    <source>
        <dbReference type="RuleBase" id="RU364032"/>
    </source>
</evidence>
<protein>
    <recommendedName>
        <fullName evidence="8">Nucleolar protein 6</fullName>
    </recommendedName>
</protein>
<feature type="region of interest" description="Disordered" evidence="2">
    <location>
        <begin position="980"/>
        <end position="1063"/>
    </location>
</feature>
<dbReference type="PANTHER" id="PTHR17972">
    <property type="entry name" value="NUCLEOLAR RNA-ASSOCIATED PROTEIN"/>
    <property type="match status" value="1"/>
</dbReference>
<sequence length="1063" mass="120481">MTKKKKNQYVEASSLLEPKDLLELQIEELNEEIRQSTPPHSNVTALIDALNAVPDKRPQNVCIIGSYATQCTSKRSVAVDVLVTMPKDYISMENIRKRTYPTRRHLYIQEIRQYLTERHGALVKGVAEKPFAGDDSKHFLVVTLGAGSQSVHLHFACNMGNQTQDVFTYFKTLMRHKMVYEPYYAHLVLEDLQIERHTAVLQDAFKDKPALSDGCLLLKLWSTQRQHQMYDDSMNPFLITMLVAYLAATEQVHPDMPPIQVFRIAITFLATRDLSASGIAFPSSSGSQEAAIELYQRWCPIVFLDPSHTFNFFFRVTADAAKEIKEEAMRTNESLNAVNPSSSLGVSLQAFKATFIHILPFYRKWDIYLTIQNANEAVLPTAPERTAPETIQTRRRMIQKNVQQLLERAYAARVVDFRCSWTMSGTNNLVVGMQIAPWDIAYSAITRGPEIELEQETVAFRDFWKTKSQQRRFKDGSIISAVLWDTVPTQCRIREIARSILGLHMKIPADNIQQPGLVLMDELTLMEPEKPGERYDPMEVTGPMIGQAFAKLHAALQRLDHRRFPLDVTDVWPADPALRRTAVTPPLKNLNLDPPLGRNYDARVYSNARCVKPILVIMEFQTSKAWPDHLEAIAHMKTTLYIQLSKRLGNDFDLVTVPHRDFVDVHVDGYVFRLMIRQAKEQHLLVRLGRGRSARQLERLLVHTPMHHQFIKHVAASCSSFSEGVRLAIHWCSSHMLTPHFSTECIELLMAYVYIQPLPYAAPRSAYIALQRFWNLLHTFDWSLQPLLVQSPDHDSFEADATKAFLEESRAEAVGAMFLATWYCPSSSPMTQSGPDRPMLQRAQHFAKASETIFLKMMAENAADAGAWEKLFTTSLRPYHLLMDLQPSLHPYAPYGGQPLSQLNMSALHWFVDYDIIKHFIEMLTDLFAEHAMFFYNPTSGLTVGVVATSEDAKNNLPLLAEKIADAGQGIVTDVRIQADPQTLQHVTPKQSSPTSRKPNKRGREGRKGGKATSMAKRPPKKKKPRDRWAHVAAAGGTPKKQPPTDAPKKSLKIIKKKKVASA</sequence>
<dbReference type="EMBL" id="HBJA01149130">
    <property type="protein sequence ID" value="CAE0840151.1"/>
    <property type="molecule type" value="Transcribed_RNA"/>
</dbReference>
<feature type="domain" description="Nrap protein" evidence="3">
    <location>
        <begin position="211"/>
        <end position="337"/>
    </location>
</feature>
<dbReference type="GO" id="GO:0034456">
    <property type="term" value="C:UTP-C complex"/>
    <property type="evidence" value="ECO:0007669"/>
    <property type="project" value="TreeGrafter"/>
</dbReference>
<evidence type="ECO:0008006" key="8">
    <source>
        <dbReference type="Google" id="ProtNLM"/>
    </source>
</evidence>
<dbReference type="InterPro" id="IPR035369">
    <property type="entry name" value="Nrap_D4"/>
</dbReference>
<dbReference type="InterPro" id="IPR035368">
    <property type="entry name" value="Nrap_D3"/>
</dbReference>
<feature type="domain" description="Nrap protein" evidence="6">
    <location>
        <begin position="719"/>
        <end position="862"/>
    </location>
</feature>
<accession>A0A7S4GL18</accession>
<comment type="subcellular location">
    <subcellularLocation>
        <location evidence="1">Nucleus</location>
        <location evidence="1">Nucleolus</location>
    </subcellularLocation>
</comment>